<gene>
    <name evidence="3" type="ORF">Tci_055535</name>
</gene>
<dbReference type="AlphaFoldDB" id="A0A6L2NDI8"/>
<dbReference type="Pfam" id="PF07727">
    <property type="entry name" value="RVT_2"/>
    <property type="match status" value="1"/>
</dbReference>
<dbReference type="InterPro" id="IPR013103">
    <property type="entry name" value="RVT_2"/>
</dbReference>
<proteinExistence type="predicted"/>
<feature type="domain" description="Reverse transcriptase Ty1/copia-type" evidence="2">
    <location>
        <begin position="288"/>
        <end position="449"/>
    </location>
</feature>
<feature type="region of interest" description="Disordered" evidence="1">
    <location>
        <begin position="183"/>
        <end position="215"/>
    </location>
</feature>
<feature type="region of interest" description="Disordered" evidence="1">
    <location>
        <begin position="232"/>
        <end position="256"/>
    </location>
</feature>
<organism evidence="3">
    <name type="scientific">Tanacetum cinerariifolium</name>
    <name type="common">Dalmatian daisy</name>
    <name type="synonym">Chrysanthemum cinerariifolium</name>
    <dbReference type="NCBI Taxonomy" id="118510"/>
    <lineage>
        <taxon>Eukaryota</taxon>
        <taxon>Viridiplantae</taxon>
        <taxon>Streptophyta</taxon>
        <taxon>Embryophyta</taxon>
        <taxon>Tracheophyta</taxon>
        <taxon>Spermatophyta</taxon>
        <taxon>Magnoliopsida</taxon>
        <taxon>eudicotyledons</taxon>
        <taxon>Gunneridae</taxon>
        <taxon>Pentapetalae</taxon>
        <taxon>asterids</taxon>
        <taxon>campanulids</taxon>
        <taxon>Asterales</taxon>
        <taxon>Asteraceae</taxon>
        <taxon>Asteroideae</taxon>
        <taxon>Anthemideae</taxon>
        <taxon>Anthemidinae</taxon>
        <taxon>Tanacetum</taxon>
    </lineage>
</organism>
<sequence length="522" mass="59981">MRGFELAFATLFDQDVQTFTVLKKQFQTFINSRFYFDDDDDGLLIRNYFLAYTRTEVQKFHDTLIQHMESVKKSIDERAHRICEDRRNLTIFGQEDPSMVNVYDEVVYRSFYWIHFRLGQSQKSMIQAATLEIDTHAQDANIRLVNEEEPMAEVQLIAVYDVLVNKQQQAKQLEIINDGRVDQDAKKCQDTSPLLDLSPDNKKVKSLNQSLDPPPSVALPVPAVVALVPADSADTPSSTSVDQDAPSPKPSYEESSSQIIIPNNVHSLNQPPKHITMQEELNEFKHIEVWELVPRPDRVMIITLKWIYKVKLDKLGGVLKNKARLVAKGYHQKEGIDFEESFAPLARLEAICIFITSVVHMNMIVYQIDVKTALLNGIPREEVYVSQLDGFVDLENPNHVYKLKKALYRLKQAPRAWYDLLSSFLLSHKFSKGTVDPTLFIRREGKDILLEKPTENHLHSVKQIFRYLKGTINMGLWYSMDSCIALTAFTHADHAVCQDTRRSTFKSMQLLGDRLVSWSSKK</sequence>
<dbReference type="PANTHER" id="PTHR11439:SF483">
    <property type="entry name" value="PEPTIDE SYNTHASE GLIP-LIKE, PUTATIVE (AFU_ORTHOLOGUE AFUA_3G12920)-RELATED"/>
    <property type="match status" value="1"/>
</dbReference>
<evidence type="ECO:0000259" key="2">
    <source>
        <dbReference type="Pfam" id="PF07727"/>
    </source>
</evidence>
<evidence type="ECO:0000313" key="3">
    <source>
        <dbReference type="EMBL" id="GEU83557.1"/>
    </source>
</evidence>
<accession>A0A6L2NDI8</accession>
<dbReference type="EMBL" id="BKCJ010008705">
    <property type="protein sequence ID" value="GEU83557.1"/>
    <property type="molecule type" value="Genomic_DNA"/>
</dbReference>
<protein>
    <submittedName>
        <fullName evidence="3">Retrovirus-related Pol polyprotein from transposon TNT 1-94</fullName>
    </submittedName>
</protein>
<evidence type="ECO:0000256" key="1">
    <source>
        <dbReference type="SAM" id="MobiDB-lite"/>
    </source>
</evidence>
<name>A0A6L2NDI8_TANCI</name>
<dbReference type="PANTHER" id="PTHR11439">
    <property type="entry name" value="GAG-POL-RELATED RETROTRANSPOSON"/>
    <property type="match status" value="1"/>
</dbReference>
<comment type="caution">
    <text evidence="3">The sequence shown here is derived from an EMBL/GenBank/DDBJ whole genome shotgun (WGS) entry which is preliminary data.</text>
</comment>
<reference evidence="3" key="1">
    <citation type="journal article" date="2019" name="Sci. Rep.">
        <title>Draft genome of Tanacetum cinerariifolium, the natural source of mosquito coil.</title>
        <authorList>
            <person name="Yamashiro T."/>
            <person name="Shiraishi A."/>
            <person name="Satake H."/>
            <person name="Nakayama K."/>
        </authorList>
    </citation>
    <scope>NUCLEOTIDE SEQUENCE</scope>
</reference>